<dbReference type="EMBL" id="UYWW01012288">
    <property type="protein sequence ID" value="VDM20315.1"/>
    <property type="molecule type" value="Genomic_DNA"/>
</dbReference>
<dbReference type="EMBL" id="ADBV01003086">
    <property type="protein sequence ID" value="EJW82140.1"/>
    <property type="molecule type" value="Genomic_DNA"/>
</dbReference>
<dbReference type="Proteomes" id="UP000270924">
    <property type="component" value="Unassembled WGS sequence"/>
</dbReference>
<reference evidence="2 4" key="3">
    <citation type="submission" date="2018-11" db="EMBL/GenBank/DDBJ databases">
        <authorList>
            <consortium name="Pathogen Informatics"/>
        </authorList>
    </citation>
    <scope>NUCLEOTIDE SEQUENCE [LARGE SCALE GENOMIC DNA]</scope>
</reference>
<evidence type="ECO:0000313" key="2">
    <source>
        <dbReference type="EMBL" id="VDM20315.1"/>
    </source>
</evidence>
<keyword evidence="4" id="KW-1185">Reference proteome</keyword>
<reference evidence="3" key="1">
    <citation type="submission" date="2012-08" db="EMBL/GenBank/DDBJ databases">
        <title>The Genome Sequence of Wuchereria bancrofti.</title>
        <authorList>
            <person name="Nutman T.B."/>
            <person name="Fink D.L."/>
            <person name="Russ C."/>
            <person name="Young S."/>
            <person name="Zeng Q."/>
            <person name="Koehrsen M."/>
            <person name="Alvarado L."/>
            <person name="Berlin A."/>
            <person name="Chapman S.B."/>
            <person name="Chen Z."/>
            <person name="Freedman E."/>
            <person name="Gellesch M."/>
            <person name="Goldberg J."/>
            <person name="Griggs A."/>
            <person name="Gujja S."/>
            <person name="Heilman E.R."/>
            <person name="Heiman D."/>
            <person name="Hepburn T."/>
            <person name="Howarth C."/>
            <person name="Jen D."/>
            <person name="Larson L."/>
            <person name="Lewis B."/>
            <person name="Mehta T."/>
            <person name="Park D."/>
            <person name="Pearson M."/>
            <person name="Roberts A."/>
            <person name="Saif S."/>
            <person name="Shea T."/>
            <person name="Shenoy N."/>
            <person name="Sisk P."/>
            <person name="Stolte C."/>
            <person name="Sykes S."/>
            <person name="Walk T."/>
            <person name="White J."/>
            <person name="Yandava C."/>
            <person name="Haas B."/>
            <person name="Henn M.R."/>
            <person name="Nusbaum C."/>
            <person name="Birren B."/>
        </authorList>
    </citation>
    <scope>NUCLEOTIDE SEQUENCE [LARGE SCALE GENOMIC DNA]</scope>
    <source>
        <strain evidence="3">NA</strain>
    </source>
</reference>
<reference evidence="1" key="2">
    <citation type="submission" date="2012-08" db="EMBL/GenBank/DDBJ databases">
        <title>The Genome Sequence of Wuchereria bancrofti.</title>
        <authorList>
            <consortium name="The Broad Institute Genome Sequencing Platform"/>
            <consortium name="Broad Institute Genome Sequencing Center for Infectious Disease"/>
            <person name="Nutman T.B."/>
            <person name="Fink D.L."/>
            <person name="Russ C."/>
            <person name="Young S."/>
            <person name="Zeng Q."/>
            <person name="Koehrsen M."/>
            <person name="Alvarado L."/>
            <person name="Berlin A."/>
            <person name="Borenstein D."/>
            <person name="Chapman S.B."/>
            <person name="Chen Z."/>
            <person name="Engels R."/>
            <person name="Freedman E."/>
            <person name="Gellesch M."/>
            <person name="Goldberg J."/>
            <person name="Griggs A."/>
            <person name="Gujja S."/>
            <person name="Heilman E.R."/>
            <person name="Heiman D."/>
            <person name="Hepburn T."/>
            <person name="Howarth C."/>
            <person name="Jen D."/>
            <person name="Larson L."/>
            <person name="Lewis B."/>
            <person name="Mehta T."/>
            <person name="Park D."/>
            <person name="Pearson M."/>
            <person name="Richards J."/>
            <person name="Roberts A."/>
            <person name="Saif S."/>
            <person name="Shea T."/>
            <person name="Shenoy N."/>
            <person name="Sisk P."/>
            <person name="Stolte C."/>
            <person name="Sykes S."/>
            <person name="Walk T."/>
            <person name="White J."/>
            <person name="Yandava C."/>
            <person name="Haas B."/>
            <person name="Henn M.R."/>
            <person name="Nusbaum C."/>
            <person name="Birren B."/>
        </authorList>
    </citation>
    <scope>NUCLEOTIDE SEQUENCE</scope>
</reference>
<name>J9B558_WUCBA</name>
<dbReference type="Proteomes" id="UP000004810">
    <property type="component" value="Unassembled WGS sequence"/>
</dbReference>
<dbReference type="AlphaFoldDB" id="J9B558"/>
<proteinExistence type="predicted"/>
<evidence type="ECO:0000313" key="3">
    <source>
        <dbReference type="Proteomes" id="UP000004810"/>
    </source>
</evidence>
<accession>J9B558</accession>
<evidence type="ECO:0000313" key="4">
    <source>
        <dbReference type="Proteomes" id="UP000270924"/>
    </source>
</evidence>
<gene>
    <name evidence="2" type="ORF">WBA_LOCUS11185</name>
    <name evidence="1" type="ORF">WUBG_06950</name>
</gene>
<sequence>MPSMTGSAVVSVMKLFGKKKKEYEIVLKEQQHSSETVGVKPMTLSEAEKLEGMEVSSDAILEGKQNPAEGPITQFETPHRPAPRFRRIIRPRKCSLIFISLYESVNMSVAFICMKAFGLNSVLSFKLGFELELKRPYNKTRSPLLSTLVL</sequence>
<evidence type="ECO:0000313" key="1">
    <source>
        <dbReference type="EMBL" id="EJW82140.1"/>
    </source>
</evidence>
<protein>
    <submittedName>
        <fullName evidence="1">Uncharacterized protein</fullName>
    </submittedName>
</protein>
<organism evidence="1 3">
    <name type="scientific">Wuchereria bancrofti</name>
    <dbReference type="NCBI Taxonomy" id="6293"/>
    <lineage>
        <taxon>Eukaryota</taxon>
        <taxon>Metazoa</taxon>
        <taxon>Ecdysozoa</taxon>
        <taxon>Nematoda</taxon>
        <taxon>Chromadorea</taxon>
        <taxon>Rhabditida</taxon>
        <taxon>Spirurina</taxon>
        <taxon>Spiruromorpha</taxon>
        <taxon>Filarioidea</taxon>
        <taxon>Onchocercidae</taxon>
        <taxon>Wuchereria</taxon>
    </lineage>
</organism>
<dbReference type="InParanoid" id="J9B558"/>